<feature type="domain" description="Xrn1 N-terminal" evidence="2">
    <location>
        <begin position="1"/>
        <end position="96"/>
    </location>
</feature>
<proteinExistence type="inferred from homology"/>
<organism evidence="3 4">
    <name type="scientific">Polarella glacialis</name>
    <name type="common">Dinoflagellate</name>
    <dbReference type="NCBI Taxonomy" id="89957"/>
    <lineage>
        <taxon>Eukaryota</taxon>
        <taxon>Sar</taxon>
        <taxon>Alveolata</taxon>
        <taxon>Dinophyceae</taxon>
        <taxon>Suessiales</taxon>
        <taxon>Suessiaceae</taxon>
        <taxon>Polarella</taxon>
    </lineage>
</organism>
<dbReference type="Pfam" id="PF03159">
    <property type="entry name" value="XRN_N"/>
    <property type="match status" value="1"/>
</dbReference>
<evidence type="ECO:0000313" key="3">
    <source>
        <dbReference type="EMBL" id="CAE8628793.1"/>
    </source>
</evidence>
<accession>A0A813GV72</accession>
<name>A0A813GV72_POLGL</name>
<dbReference type="GO" id="GO:0003723">
    <property type="term" value="F:RNA binding"/>
    <property type="evidence" value="ECO:0007669"/>
    <property type="project" value="TreeGrafter"/>
</dbReference>
<evidence type="ECO:0000259" key="2">
    <source>
        <dbReference type="Pfam" id="PF03159"/>
    </source>
</evidence>
<protein>
    <recommendedName>
        <fullName evidence="2">Xrn1 N-terminal domain-containing protein</fullName>
    </recommendedName>
</protein>
<evidence type="ECO:0000256" key="1">
    <source>
        <dbReference type="ARBA" id="ARBA00038299"/>
    </source>
</evidence>
<dbReference type="InterPro" id="IPR004859">
    <property type="entry name" value="Xrn1_N"/>
</dbReference>
<comment type="similarity">
    <text evidence="1">Belongs to the 5'-3' exonuclease family.</text>
</comment>
<dbReference type="PANTHER" id="PTHR12341">
    <property type="entry name" value="5'-&gt;3' EXORIBONUCLEASE"/>
    <property type="match status" value="1"/>
</dbReference>
<dbReference type="OrthoDB" id="437244at2759"/>
<dbReference type="Proteomes" id="UP000654075">
    <property type="component" value="Unassembled WGS sequence"/>
</dbReference>
<comment type="caution">
    <text evidence="3">The sequence shown here is derived from an EMBL/GenBank/DDBJ whole genome shotgun (WGS) entry which is preliminary data.</text>
</comment>
<keyword evidence="4" id="KW-1185">Reference proteome</keyword>
<dbReference type="InterPro" id="IPR027073">
    <property type="entry name" value="5_3_exoribonuclease"/>
</dbReference>
<feature type="non-terminal residue" evidence="3">
    <location>
        <position position="1"/>
    </location>
</feature>
<dbReference type="GO" id="GO:0005634">
    <property type="term" value="C:nucleus"/>
    <property type="evidence" value="ECO:0007669"/>
    <property type="project" value="TreeGrafter"/>
</dbReference>
<gene>
    <name evidence="3" type="ORF">PGLA1383_LOCUS45395</name>
</gene>
<dbReference type="AlphaFoldDB" id="A0A813GV72"/>
<dbReference type="GO" id="GO:0000956">
    <property type="term" value="P:nuclear-transcribed mRNA catabolic process"/>
    <property type="evidence" value="ECO:0007669"/>
    <property type="project" value="TreeGrafter"/>
</dbReference>
<dbReference type="EMBL" id="CAJNNV010029495">
    <property type="protein sequence ID" value="CAE8628793.1"/>
    <property type="molecule type" value="Genomic_DNA"/>
</dbReference>
<dbReference type="Gene3D" id="3.40.50.12390">
    <property type="match status" value="1"/>
</dbReference>
<sequence>MGVPRLARWLQETFPDAFSTQTETLEADHVYIDMNAILHEVVRSLGAFATEEGFFRAVGERLDFLLEHVAIPRRSVFLAVDGPAAVAKVPEQRRRRRE</sequence>
<dbReference type="PANTHER" id="PTHR12341:SF7">
    <property type="entry name" value="5'-3' EXORIBONUCLEASE 1"/>
    <property type="match status" value="1"/>
</dbReference>
<reference evidence="3" key="1">
    <citation type="submission" date="2021-02" db="EMBL/GenBank/DDBJ databases">
        <authorList>
            <person name="Dougan E. K."/>
            <person name="Rhodes N."/>
            <person name="Thang M."/>
            <person name="Chan C."/>
        </authorList>
    </citation>
    <scope>NUCLEOTIDE SEQUENCE</scope>
</reference>
<dbReference type="GO" id="GO:0004534">
    <property type="term" value="F:5'-3' RNA exonuclease activity"/>
    <property type="evidence" value="ECO:0007669"/>
    <property type="project" value="TreeGrafter"/>
</dbReference>
<evidence type="ECO:0000313" key="4">
    <source>
        <dbReference type="Proteomes" id="UP000654075"/>
    </source>
</evidence>